<organism evidence="10 11">
    <name type="scientific">Nitrincola tibetensis</name>
    <dbReference type="NCBI Taxonomy" id="2219697"/>
    <lineage>
        <taxon>Bacteria</taxon>
        <taxon>Pseudomonadati</taxon>
        <taxon>Pseudomonadota</taxon>
        <taxon>Gammaproteobacteria</taxon>
        <taxon>Oceanospirillales</taxon>
        <taxon>Oceanospirillaceae</taxon>
        <taxon>Nitrincola</taxon>
    </lineage>
</organism>
<evidence type="ECO:0000256" key="5">
    <source>
        <dbReference type="ARBA" id="ARBA00023204"/>
    </source>
</evidence>
<feature type="binding site" evidence="9">
    <location>
        <position position="5"/>
    </location>
    <ligand>
        <name>Zn(2+)</name>
        <dbReference type="ChEBI" id="CHEBI:29105"/>
    </ligand>
</feature>
<keyword evidence="2" id="KW-0227">DNA damage</keyword>
<dbReference type="SUPFAM" id="SSF48150">
    <property type="entry name" value="DNA-glycosylase"/>
    <property type="match status" value="1"/>
</dbReference>
<evidence type="ECO:0000313" key="10">
    <source>
        <dbReference type="EMBL" id="RAU18265.1"/>
    </source>
</evidence>
<evidence type="ECO:0000256" key="9">
    <source>
        <dbReference type="PIRSR" id="PIRSR604597-1"/>
    </source>
</evidence>
<evidence type="ECO:0000256" key="6">
    <source>
        <dbReference type="ARBA" id="ARBA00052558"/>
    </source>
</evidence>
<evidence type="ECO:0000256" key="3">
    <source>
        <dbReference type="ARBA" id="ARBA00022801"/>
    </source>
</evidence>
<dbReference type="OrthoDB" id="9807664at2"/>
<reference evidence="10 11" key="1">
    <citation type="submission" date="2018-06" db="EMBL/GenBank/DDBJ databases">
        <title>Nitrincola tibetense sp. nov., isolated from Lake XuguoCo on Tibetan Plateau.</title>
        <authorList>
            <person name="Xing P."/>
        </authorList>
    </citation>
    <scope>NUCLEOTIDE SEQUENCE [LARGE SCALE GENOMIC DNA]</scope>
    <source>
        <strain evidence="11">xg18</strain>
    </source>
</reference>
<dbReference type="Gene3D" id="1.10.340.30">
    <property type="entry name" value="Hypothetical protein, domain 2"/>
    <property type="match status" value="1"/>
</dbReference>
<dbReference type="InterPro" id="IPR052891">
    <property type="entry name" value="DNA-3mA_glycosylase"/>
</dbReference>
<feature type="binding site" evidence="9">
    <location>
        <position position="180"/>
    </location>
    <ligand>
        <name>Zn(2+)</name>
        <dbReference type="ChEBI" id="CHEBI:29105"/>
    </ligand>
</feature>
<dbReference type="Proteomes" id="UP000250744">
    <property type="component" value="Unassembled WGS sequence"/>
</dbReference>
<comment type="function">
    <text evidence="7">Hydrolysis of the deoxyribose N-glycosidic bond to excise 3-methyladenine from the damaged DNA polymer formed by alkylation lesions.</text>
</comment>
<dbReference type="PANTHER" id="PTHR30037:SF4">
    <property type="entry name" value="DNA-3-METHYLADENINE GLYCOSYLASE I"/>
    <property type="match status" value="1"/>
</dbReference>
<sequence length="188" mass="21509">MKTRCAWCSDDPLYQAYHDHEWGVPVHDDRHLFEMLSLEGAQAGLSWITILKKRESYREAFANFTIPLVADFDEADIEHLMLNPGIVRNRLKITSVIKNARAAQLVQAEFGSLDAYLWRFVNDKPLQNAWATLSEVPAQTPESQAMSRDLKKRGFNFVGPTICYAFMQAVGMVNDHTLDCFRYAEANH</sequence>
<evidence type="ECO:0000256" key="1">
    <source>
        <dbReference type="ARBA" id="ARBA00022723"/>
    </source>
</evidence>
<keyword evidence="3" id="KW-0378">Hydrolase</keyword>
<dbReference type="InterPro" id="IPR011257">
    <property type="entry name" value="DNA_glycosylase"/>
</dbReference>
<dbReference type="GO" id="GO:0008725">
    <property type="term" value="F:DNA-3-methyladenine glycosylase activity"/>
    <property type="evidence" value="ECO:0007669"/>
    <property type="project" value="UniProtKB-EC"/>
</dbReference>
<evidence type="ECO:0000256" key="8">
    <source>
        <dbReference type="ARBA" id="ARBA00066766"/>
    </source>
</evidence>
<dbReference type="EC" id="3.2.2.20" evidence="8"/>
<comment type="caution">
    <text evidence="10">The sequence shown here is derived from an EMBL/GenBank/DDBJ whole genome shotgun (WGS) entry which is preliminary data.</text>
</comment>
<dbReference type="NCBIfam" id="TIGR00624">
    <property type="entry name" value="tag"/>
    <property type="match status" value="1"/>
</dbReference>
<dbReference type="GO" id="GO:0046872">
    <property type="term" value="F:metal ion binding"/>
    <property type="evidence" value="ECO:0007669"/>
    <property type="project" value="UniProtKB-KW"/>
</dbReference>
<gene>
    <name evidence="10" type="ORF">DN062_08505</name>
</gene>
<dbReference type="FunFam" id="1.10.340.30:FF:000009">
    <property type="entry name" value="DNA-3-methyladenine glycosylase I"/>
    <property type="match status" value="1"/>
</dbReference>
<dbReference type="InterPro" id="IPR004597">
    <property type="entry name" value="Tag"/>
</dbReference>
<dbReference type="InterPro" id="IPR005019">
    <property type="entry name" value="Adenine_glyco"/>
</dbReference>
<feature type="binding site" evidence="9">
    <location>
        <position position="18"/>
    </location>
    <ligand>
        <name>Zn(2+)</name>
        <dbReference type="ChEBI" id="CHEBI:29105"/>
    </ligand>
</feature>
<dbReference type="RefSeq" id="WP_112158906.1">
    <property type="nucleotide sequence ID" value="NZ_QKRX01000005.1"/>
</dbReference>
<dbReference type="AlphaFoldDB" id="A0A364NMY9"/>
<protein>
    <recommendedName>
        <fullName evidence="8">DNA-3-methyladenine glycosylase I</fullName>
        <ecNumber evidence="8">3.2.2.20</ecNumber>
    </recommendedName>
</protein>
<accession>A0A364NMY9</accession>
<keyword evidence="1 9" id="KW-0479">Metal-binding</keyword>
<evidence type="ECO:0000256" key="7">
    <source>
        <dbReference type="ARBA" id="ARBA00057608"/>
    </source>
</evidence>
<evidence type="ECO:0000313" key="11">
    <source>
        <dbReference type="Proteomes" id="UP000250744"/>
    </source>
</evidence>
<evidence type="ECO:0000256" key="4">
    <source>
        <dbReference type="ARBA" id="ARBA00022833"/>
    </source>
</evidence>
<dbReference type="EMBL" id="QKRX01000005">
    <property type="protein sequence ID" value="RAU18265.1"/>
    <property type="molecule type" value="Genomic_DNA"/>
</dbReference>
<keyword evidence="5" id="KW-0234">DNA repair</keyword>
<name>A0A364NMY9_9GAMM</name>
<keyword evidence="11" id="KW-1185">Reference proteome</keyword>
<feature type="binding site" evidence="9">
    <location>
        <position position="176"/>
    </location>
    <ligand>
        <name>Zn(2+)</name>
        <dbReference type="ChEBI" id="CHEBI:29105"/>
    </ligand>
</feature>
<dbReference type="Pfam" id="PF03352">
    <property type="entry name" value="Adenine_glyco"/>
    <property type="match status" value="1"/>
</dbReference>
<keyword evidence="4 9" id="KW-0862">Zinc</keyword>
<evidence type="ECO:0000256" key="2">
    <source>
        <dbReference type="ARBA" id="ARBA00022763"/>
    </source>
</evidence>
<dbReference type="GO" id="GO:0006284">
    <property type="term" value="P:base-excision repair"/>
    <property type="evidence" value="ECO:0007669"/>
    <property type="project" value="InterPro"/>
</dbReference>
<dbReference type="PANTHER" id="PTHR30037">
    <property type="entry name" value="DNA-3-METHYLADENINE GLYCOSYLASE 1"/>
    <property type="match status" value="1"/>
</dbReference>
<proteinExistence type="predicted"/>
<comment type="catalytic activity">
    <reaction evidence="6">
        <text>Hydrolysis of alkylated DNA, releasing 3-methyladenine.</text>
        <dbReference type="EC" id="3.2.2.20"/>
    </reaction>
</comment>